<sequence>MYWFLPGHPSCDDVENTRAILGKWDVSEIEGVVCEGDGCWTNHPEDIDRLEFNVDFGHFSEFATTNKPRTLTLPELQPLSQCRPTRDNDFICSWPYPSNGMSILFCETDVFPLNGVVAPNVRGTKSTSEQSG</sequence>
<keyword evidence="2" id="KW-1185">Reference proteome</keyword>
<accession>A0AAN7A5C9</accession>
<gene>
    <name evidence="1" type="ORF">QBC36DRAFT_244629</name>
</gene>
<evidence type="ECO:0000313" key="1">
    <source>
        <dbReference type="EMBL" id="KAK4173844.1"/>
    </source>
</evidence>
<dbReference type="Proteomes" id="UP001302321">
    <property type="component" value="Unassembled WGS sequence"/>
</dbReference>
<protein>
    <submittedName>
        <fullName evidence="1">Uncharacterized protein</fullName>
    </submittedName>
</protein>
<reference evidence="1" key="1">
    <citation type="journal article" date="2023" name="Mol. Phylogenet. Evol.">
        <title>Genome-scale phylogeny and comparative genomics of the fungal order Sordariales.</title>
        <authorList>
            <person name="Hensen N."/>
            <person name="Bonometti L."/>
            <person name="Westerberg I."/>
            <person name="Brannstrom I.O."/>
            <person name="Guillou S."/>
            <person name="Cros-Aarteil S."/>
            <person name="Calhoun S."/>
            <person name="Haridas S."/>
            <person name="Kuo A."/>
            <person name="Mondo S."/>
            <person name="Pangilinan J."/>
            <person name="Riley R."/>
            <person name="LaButti K."/>
            <person name="Andreopoulos B."/>
            <person name="Lipzen A."/>
            <person name="Chen C."/>
            <person name="Yan M."/>
            <person name="Daum C."/>
            <person name="Ng V."/>
            <person name="Clum A."/>
            <person name="Steindorff A."/>
            <person name="Ohm R.A."/>
            <person name="Martin F."/>
            <person name="Silar P."/>
            <person name="Natvig D.O."/>
            <person name="Lalanne C."/>
            <person name="Gautier V."/>
            <person name="Ament-Velasquez S.L."/>
            <person name="Kruys A."/>
            <person name="Hutchinson M.I."/>
            <person name="Powell A.J."/>
            <person name="Barry K."/>
            <person name="Miller A.N."/>
            <person name="Grigoriev I.V."/>
            <person name="Debuchy R."/>
            <person name="Gladieux P."/>
            <person name="Hiltunen Thoren M."/>
            <person name="Johannesson H."/>
        </authorList>
    </citation>
    <scope>NUCLEOTIDE SEQUENCE</scope>
    <source>
        <strain evidence="1">CBS 892.96</strain>
    </source>
</reference>
<name>A0AAN7A5C9_9PEZI</name>
<organism evidence="1 2">
    <name type="scientific">Triangularia setosa</name>
    <dbReference type="NCBI Taxonomy" id="2587417"/>
    <lineage>
        <taxon>Eukaryota</taxon>
        <taxon>Fungi</taxon>
        <taxon>Dikarya</taxon>
        <taxon>Ascomycota</taxon>
        <taxon>Pezizomycotina</taxon>
        <taxon>Sordariomycetes</taxon>
        <taxon>Sordariomycetidae</taxon>
        <taxon>Sordariales</taxon>
        <taxon>Podosporaceae</taxon>
        <taxon>Triangularia</taxon>
    </lineage>
</organism>
<evidence type="ECO:0000313" key="2">
    <source>
        <dbReference type="Proteomes" id="UP001302321"/>
    </source>
</evidence>
<reference evidence="1" key="2">
    <citation type="submission" date="2023-05" db="EMBL/GenBank/DDBJ databases">
        <authorList>
            <consortium name="Lawrence Berkeley National Laboratory"/>
            <person name="Steindorff A."/>
            <person name="Hensen N."/>
            <person name="Bonometti L."/>
            <person name="Westerberg I."/>
            <person name="Brannstrom I.O."/>
            <person name="Guillou S."/>
            <person name="Cros-Aarteil S."/>
            <person name="Calhoun S."/>
            <person name="Haridas S."/>
            <person name="Kuo A."/>
            <person name="Mondo S."/>
            <person name="Pangilinan J."/>
            <person name="Riley R."/>
            <person name="Labutti K."/>
            <person name="Andreopoulos B."/>
            <person name="Lipzen A."/>
            <person name="Chen C."/>
            <person name="Yanf M."/>
            <person name="Daum C."/>
            <person name="Ng V."/>
            <person name="Clum A."/>
            <person name="Ohm R."/>
            <person name="Martin F."/>
            <person name="Silar P."/>
            <person name="Natvig D."/>
            <person name="Lalanne C."/>
            <person name="Gautier V."/>
            <person name="Ament-Velasquez S.L."/>
            <person name="Kruys A."/>
            <person name="Hutchinson M.I."/>
            <person name="Powell A.J."/>
            <person name="Barry K."/>
            <person name="Miller A.N."/>
            <person name="Grigoriev I.V."/>
            <person name="Debuchy R."/>
            <person name="Gladieux P."/>
            <person name="Thoren M.H."/>
            <person name="Johannesson H."/>
        </authorList>
    </citation>
    <scope>NUCLEOTIDE SEQUENCE</scope>
    <source>
        <strain evidence="1">CBS 892.96</strain>
    </source>
</reference>
<dbReference type="AlphaFoldDB" id="A0AAN7A5C9"/>
<comment type="caution">
    <text evidence="1">The sequence shown here is derived from an EMBL/GenBank/DDBJ whole genome shotgun (WGS) entry which is preliminary data.</text>
</comment>
<dbReference type="EMBL" id="MU866316">
    <property type="protein sequence ID" value="KAK4173844.1"/>
    <property type="molecule type" value="Genomic_DNA"/>
</dbReference>
<proteinExistence type="predicted"/>